<proteinExistence type="predicted"/>
<protein>
    <submittedName>
        <fullName evidence="1">Uncharacterized protein</fullName>
    </submittedName>
</protein>
<evidence type="ECO:0000313" key="2">
    <source>
        <dbReference type="Proteomes" id="UP000475325"/>
    </source>
</evidence>
<dbReference type="AlphaFoldDB" id="A0A7C8J940"/>
<comment type="caution">
    <text evidence="1">The sequence shown here is derived from an EMBL/GenBank/DDBJ whole genome shotgun (WGS) entry which is preliminary data.</text>
</comment>
<organism evidence="1 2">
    <name type="scientific">Orbilia oligospora</name>
    <name type="common">Nematode-trapping fungus</name>
    <name type="synonym">Arthrobotrys oligospora</name>
    <dbReference type="NCBI Taxonomy" id="2813651"/>
    <lineage>
        <taxon>Eukaryota</taxon>
        <taxon>Fungi</taxon>
        <taxon>Dikarya</taxon>
        <taxon>Ascomycota</taxon>
        <taxon>Pezizomycotina</taxon>
        <taxon>Orbiliomycetes</taxon>
        <taxon>Orbiliales</taxon>
        <taxon>Orbiliaceae</taxon>
        <taxon>Orbilia</taxon>
    </lineage>
</organism>
<reference evidence="1 2" key="1">
    <citation type="submission" date="2019-06" db="EMBL/GenBank/DDBJ databases">
        <authorList>
            <person name="Palmer J.M."/>
        </authorList>
    </citation>
    <scope>NUCLEOTIDE SEQUENCE [LARGE SCALE GENOMIC DNA]</scope>
    <source>
        <strain evidence="1 2">TWF102</strain>
    </source>
</reference>
<name>A0A7C8J940_ORBOL</name>
<accession>A0A7C8J940</accession>
<evidence type="ECO:0000313" key="1">
    <source>
        <dbReference type="EMBL" id="KAF3097422.1"/>
    </source>
</evidence>
<sequence>MAETSLTIFPTSCSQTTRTQHLEISEPFTANTAARPLTRPPSKKYRVHPYRTKLLIRWRRLCMINRFFYISNKVISPRWVSPAICSHAMRGYCDLIKLSR</sequence>
<dbReference type="EMBL" id="WIQW01000034">
    <property type="protein sequence ID" value="KAF3097422.1"/>
    <property type="molecule type" value="Genomic_DNA"/>
</dbReference>
<dbReference type="Proteomes" id="UP000475325">
    <property type="component" value="Unassembled WGS sequence"/>
</dbReference>
<gene>
    <name evidence="1" type="ORF">TWF102_006400</name>
</gene>